<accession>A0A0J6F4S0</accession>
<organism evidence="1 2">
    <name type="scientific">Coccidioides posadasii RMSCC 3488</name>
    <dbReference type="NCBI Taxonomy" id="454284"/>
    <lineage>
        <taxon>Eukaryota</taxon>
        <taxon>Fungi</taxon>
        <taxon>Dikarya</taxon>
        <taxon>Ascomycota</taxon>
        <taxon>Pezizomycotina</taxon>
        <taxon>Eurotiomycetes</taxon>
        <taxon>Eurotiomycetidae</taxon>
        <taxon>Onygenales</taxon>
        <taxon>Onygenaceae</taxon>
        <taxon>Coccidioides</taxon>
    </lineage>
</organism>
<proteinExistence type="predicted"/>
<protein>
    <submittedName>
        <fullName evidence="1">Uncharacterized protein</fullName>
    </submittedName>
</protein>
<reference evidence="2" key="2">
    <citation type="journal article" date="2009" name="Genome Res.">
        <title>Comparative genomic analyses of the human fungal pathogens Coccidioides and their relatives.</title>
        <authorList>
            <person name="Sharpton T.J."/>
            <person name="Stajich J.E."/>
            <person name="Rounsley S.D."/>
            <person name="Gardner M.J."/>
            <person name="Wortman J.R."/>
            <person name="Jordar V.S."/>
            <person name="Maiti R."/>
            <person name="Kodira C.D."/>
            <person name="Neafsey D.E."/>
            <person name="Zeng Q."/>
            <person name="Hung C.-Y."/>
            <person name="McMahan C."/>
            <person name="Muszewska A."/>
            <person name="Grynberg M."/>
            <person name="Mandel M.A."/>
            <person name="Kellner E.M."/>
            <person name="Barker B.M."/>
            <person name="Galgiani J.N."/>
            <person name="Orbach M.J."/>
            <person name="Kirkland T.N."/>
            <person name="Cole G.T."/>
            <person name="Henn M.R."/>
            <person name="Birren B.W."/>
            <person name="Taylor J.W."/>
        </authorList>
    </citation>
    <scope>NUCLEOTIDE SEQUENCE [LARGE SCALE GENOMIC DNA]</scope>
    <source>
        <strain evidence="2">RMSCC 3488</strain>
    </source>
</reference>
<reference evidence="2" key="3">
    <citation type="journal article" date="2010" name="Genome Res.">
        <title>Population genomic sequencing of Coccidioides fungi reveals recent hybridization and transposon control.</title>
        <authorList>
            <person name="Neafsey D.E."/>
            <person name="Barker B.M."/>
            <person name="Sharpton T.J."/>
            <person name="Stajich J.E."/>
            <person name="Park D.J."/>
            <person name="Whiston E."/>
            <person name="Hung C.-Y."/>
            <person name="McMahan C."/>
            <person name="White J."/>
            <person name="Sykes S."/>
            <person name="Heiman D."/>
            <person name="Young S."/>
            <person name="Zeng Q."/>
            <person name="Abouelleil A."/>
            <person name="Aftuck L."/>
            <person name="Bessette D."/>
            <person name="Brown A."/>
            <person name="FitzGerald M."/>
            <person name="Lui A."/>
            <person name="Macdonald J.P."/>
            <person name="Priest M."/>
            <person name="Orbach M.J."/>
            <person name="Galgiani J.N."/>
            <person name="Kirkland T.N."/>
            <person name="Cole G.T."/>
            <person name="Birren B.W."/>
            <person name="Henn M.R."/>
            <person name="Taylor J.W."/>
            <person name="Rounsley S.D."/>
        </authorList>
    </citation>
    <scope>NUCLEOTIDE SEQUENCE [LARGE SCALE GENOMIC DNA]</scope>
    <source>
        <strain evidence="2">RMSCC 3488</strain>
    </source>
</reference>
<dbReference type="VEuPathDB" id="FungiDB:CPAG_00627"/>
<dbReference type="Proteomes" id="UP000054567">
    <property type="component" value="Unassembled WGS sequence"/>
</dbReference>
<evidence type="ECO:0000313" key="2">
    <source>
        <dbReference type="Proteomes" id="UP000054567"/>
    </source>
</evidence>
<evidence type="ECO:0000313" key="1">
    <source>
        <dbReference type="EMBL" id="KMM64275.1"/>
    </source>
</evidence>
<dbReference type="EMBL" id="DS268109">
    <property type="protein sequence ID" value="KMM64275.1"/>
    <property type="molecule type" value="Genomic_DNA"/>
</dbReference>
<sequence>MAECLFGARITKDFRNGRRTNLGCPYVVSLSSSFMRQVKKGALHIVCNNMGKSAGNSGFNNKSDLFEDFRGLPRRLCHMLLSQRNLQPSRRQGASDSGRKPELSELWAFSLNATEKGHCMSNQHDAET</sequence>
<dbReference type="AlphaFoldDB" id="A0A0J6F4S0"/>
<reference evidence="1 2" key="1">
    <citation type="submission" date="2007-06" db="EMBL/GenBank/DDBJ databases">
        <title>The Genome Sequence of Coccidioides posadasii RMSCC_3488.</title>
        <authorList>
            <consortium name="Coccidioides Genome Resources Consortium"/>
            <consortium name="The Broad Institute Genome Sequencing Platform"/>
            <person name="Henn M.R."/>
            <person name="Sykes S."/>
            <person name="Young S."/>
            <person name="Jaffe D."/>
            <person name="Berlin A."/>
            <person name="Alvarez P."/>
            <person name="Butler J."/>
            <person name="Gnerre S."/>
            <person name="Grabherr M."/>
            <person name="Mauceli E."/>
            <person name="Brockman W."/>
            <person name="Kodira C."/>
            <person name="Alvarado L."/>
            <person name="Zeng Q."/>
            <person name="Crawford M."/>
            <person name="Antoine C."/>
            <person name="Devon K."/>
            <person name="Galgiani J."/>
            <person name="Orsborn K."/>
            <person name="Lewis M.L."/>
            <person name="Nusbaum C."/>
            <person name="Galagan J."/>
            <person name="Birren B."/>
        </authorList>
    </citation>
    <scope>NUCLEOTIDE SEQUENCE [LARGE SCALE GENOMIC DNA]</scope>
    <source>
        <strain evidence="1 2">RMSCC 3488</strain>
    </source>
</reference>
<name>A0A0J6F4S0_COCPO</name>
<gene>
    <name evidence="1" type="ORF">CPAG_00627</name>
</gene>